<dbReference type="PANTHER" id="PTHR23359">
    <property type="entry name" value="NUCLEOTIDE KINASE"/>
    <property type="match status" value="1"/>
</dbReference>
<dbReference type="HAMAP" id="MF_03169">
    <property type="entry name" value="Adenylate_kinase_AK3"/>
    <property type="match status" value="1"/>
</dbReference>
<proteinExistence type="inferred from homology"/>
<dbReference type="GO" id="GO:0005759">
    <property type="term" value="C:mitochondrial matrix"/>
    <property type="evidence" value="ECO:0007669"/>
    <property type="project" value="UniProtKB-SubCell"/>
</dbReference>
<protein>
    <recommendedName>
        <fullName evidence="7">GTP:AMP phosphotransferase, mitochondrial</fullName>
        <ecNumber evidence="7">2.7.4.10</ecNumber>
    </recommendedName>
    <alternativeName>
        <fullName evidence="7">Adenylate kinase 3</fullName>
        <shortName evidence="7">AK 3</shortName>
    </alternativeName>
</protein>
<name>A0ABD2XB10_9HYME</name>
<dbReference type="EC" id="2.7.4.10" evidence="7"/>
<feature type="binding site" evidence="7">
    <location>
        <position position="213"/>
    </location>
    <ligand>
        <name>GTP</name>
        <dbReference type="ChEBI" id="CHEBI:37565"/>
    </ligand>
</feature>
<dbReference type="GO" id="GO:0004017">
    <property type="term" value="F:AMP kinase activity"/>
    <property type="evidence" value="ECO:0007669"/>
    <property type="project" value="UniProtKB-ARBA"/>
</dbReference>
<dbReference type="EMBL" id="JBJJXI010000037">
    <property type="protein sequence ID" value="KAL3402245.1"/>
    <property type="molecule type" value="Genomic_DNA"/>
</dbReference>
<evidence type="ECO:0000256" key="8">
    <source>
        <dbReference type="SAM" id="MobiDB-lite"/>
    </source>
</evidence>
<keyword evidence="4 7" id="KW-0418">Kinase</keyword>
<dbReference type="GO" id="GO:0046033">
    <property type="term" value="P:AMP metabolic process"/>
    <property type="evidence" value="ECO:0007669"/>
    <property type="project" value="UniProtKB-UniRule"/>
</dbReference>
<evidence type="ECO:0000313" key="11">
    <source>
        <dbReference type="Proteomes" id="UP001627154"/>
    </source>
</evidence>
<dbReference type="InterPro" id="IPR036193">
    <property type="entry name" value="ADK_active_lid_dom_sf"/>
</dbReference>
<dbReference type="GO" id="GO:0046899">
    <property type="term" value="F:nucleoside triphosphate adenylate kinase activity"/>
    <property type="evidence" value="ECO:0007669"/>
    <property type="project" value="UniProtKB-UniRule"/>
</dbReference>
<gene>
    <name evidence="7" type="primary">Adk3</name>
    <name evidence="10" type="ORF">TKK_004775</name>
</gene>
<dbReference type="Proteomes" id="UP001627154">
    <property type="component" value="Unassembled WGS sequence"/>
</dbReference>
<comment type="domain">
    <text evidence="7">Consists of three domains, a large central CORE domain and two small peripheral domains, NMPbind and LID, which undergo movements during catalysis. The LID domain closes over the site of phosphoryl transfer upon GTP binding. Assembling and dissambling the active center during each catalytic cycle provides an effective means to prevent GTP hydrolysis.</text>
</comment>
<evidence type="ECO:0000259" key="9">
    <source>
        <dbReference type="Pfam" id="PF05191"/>
    </source>
</evidence>
<feature type="binding site" evidence="7">
    <location>
        <begin position="149"/>
        <end position="150"/>
    </location>
    <ligand>
        <name>GTP</name>
        <dbReference type="ChEBI" id="CHEBI:37565"/>
    </ligand>
</feature>
<evidence type="ECO:0000313" key="10">
    <source>
        <dbReference type="EMBL" id="KAL3402245.1"/>
    </source>
</evidence>
<feature type="region of interest" description="LID" evidence="7">
    <location>
        <begin position="139"/>
        <end position="176"/>
    </location>
</feature>
<feature type="region of interest" description="NMPbind" evidence="7">
    <location>
        <begin position="48"/>
        <end position="77"/>
    </location>
</feature>
<evidence type="ECO:0000256" key="3">
    <source>
        <dbReference type="ARBA" id="ARBA00022741"/>
    </source>
</evidence>
<dbReference type="InterPro" id="IPR033690">
    <property type="entry name" value="Adenylat_kinase_CS"/>
</dbReference>
<feature type="domain" description="Adenylate kinase active site lid" evidence="9">
    <location>
        <begin position="140"/>
        <end position="175"/>
    </location>
</feature>
<feature type="binding site" evidence="7">
    <location>
        <begin position="75"/>
        <end position="77"/>
    </location>
    <ligand>
        <name>AMP</name>
        <dbReference type="ChEBI" id="CHEBI:456215"/>
    </ligand>
</feature>
<keyword evidence="3 7" id="KW-0547">Nucleotide-binding</keyword>
<dbReference type="PRINTS" id="PR00094">
    <property type="entry name" value="ADENYLTKNASE"/>
</dbReference>
<dbReference type="InterPro" id="IPR007862">
    <property type="entry name" value="Adenylate_kinase_lid-dom"/>
</dbReference>
<evidence type="ECO:0000256" key="6">
    <source>
        <dbReference type="ARBA" id="ARBA00023134"/>
    </source>
</evidence>
<comment type="caution">
    <text evidence="10">The sequence shown here is derived from an EMBL/GenBank/DDBJ whole genome shotgun (WGS) entry which is preliminary data.</text>
</comment>
<dbReference type="SUPFAM" id="SSF52540">
    <property type="entry name" value="P-loop containing nucleoside triphosphate hydrolases"/>
    <property type="match status" value="1"/>
</dbReference>
<comment type="catalytic activity">
    <reaction evidence="7">
        <text>a ribonucleoside 5'-triphosphate + AMP = a ribonucleoside 5'-diphosphate + ADP</text>
        <dbReference type="Rhea" id="RHEA:13749"/>
        <dbReference type="ChEBI" id="CHEBI:57930"/>
        <dbReference type="ChEBI" id="CHEBI:61557"/>
        <dbReference type="ChEBI" id="CHEBI:456215"/>
        <dbReference type="ChEBI" id="CHEBI:456216"/>
        <dbReference type="EC" id="2.7.4.10"/>
    </reaction>
</comment>
<dbReference type="HAMAP" id="MF_00235">
    <property type="entry name" value="Adenylate_kinase_Adk"/>
    <property type="match status" value="1"/>
</dbReference>
<feature type="binding site" evidence="7">
    <location>
        <begin position="28"/>
        <end position="33"/>
    </location>
    <ligand>
        <name>GTP</name>
        <dbReference type="ChEBI" id="CHEBI:37565"/>
    </ligand>
</feature>
<dbReference type="CDD" id="cd01428">
    <property type="entry name" value="ADK"/>
    <property type="match status" value="1"/>
</dbReference>
<keyword evidence="5 7" id="KW-0496">Mitochondrion</keyword>
<organism evidence="10 11">
    <name type="scientific">Trichogramma kaykai</name>
    <dbReference type="NCBI Taxonomy" id="54128"/>
    <lineage>
        <taxon>Eukaryota</taxon>
        <taxon>Metazoa</taxon>
        <taxon>Ecdysozoa</taxon>
        <taxon>Arthropoda</taxon>
        <taxon>Hexapoda</taxon>
        <taxon>Insecta</taxon>
        <taxon>Pterygota</taxon>
        <taxon>Neoptera</taxon>
        <taxon>Endopterygota</taxon>
        <taxon>Hymenoptera</taxon>
        <taxon>Apocrita</taxon>
        <taxon>Proctotrupomorpha</taxon>
        <taxon>Chalcidoidea</taxon>
        <taxon>Trichogrammatidae</taxon>
        <taxon>Trichogramma</taxon>
    </lineage>
</organism>
<evidence type="ECO:0000256" key="1">
    <source>
        <dbReference type="ARBA" id="ARBA00004305"/>
    </source>
</evidence>
<comment type="subunit">
    <text evidence="7">Monomer.</text>
</comment>
<feature type="binding site" evidence="7">
    <location>
        <position position="49"/>
    </location>
    <ligand>
        <name>AMP</name>
        <dbReference type="ChEBI" id="CHEBI:456215"/>
    </ligand>
</feature>
<comment type="similarity">
    <text evidence="7">Belongs to the adenylate kinase family. AK3 subfamily.</text>
</comment>
<feature type="binding site" evidence="7">
    <location>
        <position position="140"/>
    </location>
    <ligand>
        <name>GTP</name>
        <dbReference type="ChEBI" id="CHEBI:37565"/>
    </ligand>
</feature>
<dbReference type="InterPro" id="IPR028586">
    <property type="entry name" value="AK3/Ak4_mitochondrial"/>
</dbReference>
<dbReference type="InterPro" id="IPR000850">
    <property type="entry name" value="Adenylat/UMP-CMP_kin"/>
</dbReference>
<feature type="binding site" evidence="7">
    <location>
        <begin position="103"/>
        <end position="106"/>
    </location>
    <ligand>
        <name>AMP</name>
        <dbReference type="ChEBI" id="CHEBI:456215"/>
    </ligand>
</feature>
<sequence length="230" mass="25777">MVQLVSGFASSAAAARSGFRAIILGAPGSGKGTISARIVDLLRVTHISTGDKLRQHIADRTELGERVKRYLDSGNLVPDDVMINLIDREINALKGKNNWLLDGFPRTLSQAEALQRIQPVCLVINVDIPHRVIIDRLKNRWVHLPSGRVYNLGFNDPKVPGRDDVTNEPLSQRPDDRPEIVEKRLQRHAEMSASVIAFYERLNLLKSFSGETTDSIWPSIQQHLSQFLED</sequence>
<feature type="binding site" evidence="7">
    <location>
        <position position="110"/>
    </location>
    <ligand>
        <name>AMP</name>
        <dbReference type="ChEBI" id="CHEBI:456215"/>
    </ligand>
</feature>
<evidence type="ECO:0000256" key="4">
    <source>
        <dbReference type="ARBA" id="ARBA00022777"/>
    </source>
</evidence>
<dbReference type="NCBIfam" id="TIGR01351">
    <property type="entry name" value="adk"/>
    <property type="match status" value="1"/>
</dbReference>
<feature type="region of interest" description="Disordered" evidence="8">
    <location>
        <begin position="158"/>
        <end position="177"/>
    </location>
</feature>
<dbReference type="GO" id="GO:0046039">
    <property type="term" value="P:GTP metabolic process"/>
    <property type="evidence" value="ECO:0007669"/>
    <property type="project" value="UniProtKB-UniRule"/>
</dbReference>
<dbReference type="FunFam" id="3.40.50.300:FF:000106">
    <property type="entry name" value="Adenylate kinase mitochondrial"/>
    <property type="match status" value="1"/>
</dbReference>
<keyword evidence="6 7" id="KW-0342">GTP-binding</keyword>
<dbReference type="Pfam" id="PF00406">
    <property type="entry name" value="ADK"/>
    <property type="match status" value="1"/>
</dbReference>
<feature type="binding site" evidence="7">
    <location>
        <position position="184"/>
    </location>
    <ligand>
        <name>AMP</name>
        <dbReference type="ChEBI" id="CHEBI:456215"/>
    </ligand>
</feature>
<comment type="function">
    <text evidence="7">Involved in maintaining the homeostasis of cellular nucleotides by catalyzing the interconversion of nucleoside phosphates. Has GTP:AMP phosphotransferase and ITP:AMP phosphotransferase activities.</text>
</comment>
<dbReference type="GO" id="GO:0005525">
    <property type="term" value="F:GTP binding"/>
    <property type="evidence" value="ECO:0007669"/>
    <property type="project" value="UniProtKB-KW"/>
</dbReference>
<evidence type="ECO:0000256" key="7">
    <source>
        <dbReference type="HAMAP-Rule" id="MF_03169"/>
    </source>
</evidence>
<dbReference type="InterPro" id="IPR006259">
    <property type="entry name" value="Adenyl_kin_sub"/>
</dbReference>
<dbReference type="PROSITE" id="PS00113">
    <property type="entry name" value="ADENYLATE_KINASE"/>
    <property type="match status" value="1"/>
</dbReference>
<dbReference type="GO" id="GO:0046041">
    <property type="term" value="P:ITP metabolic process"/>
    <property type="evidence" value="ECO:0007669"/>
    <property type="project" value="UniProtKB-UniRule"/>
</dbReference>
<evidence type="ECO:0000256" key="2">
    <source>
        <dbReference type="ARBA" id="ARBA00022679"/>
    </source>
</evidence>
<accession>A0ABD2XB10</accession>
<feature type="binding site" evidence="7">
    <location>
        <position position="54"/>
    </location>
    <ligand>
        <name>AMP</name>
        <dbReference type="ChEBI" id="CHEBI:456215"/>
    </ligand>
</feature>
<keyword evidence="11" id="KW-1185">Reference proteome</keyword>
<dbReference type="InterPro" id="IPR027417">
    <property type="entry name" value="P-loop_NTPase"/>
</dbReference>
<dbReference type="AlphaFoldDB" id="A0ABD2XB10"/>
<feature type="binding site" evidence="7">
    <location>
        <position position="173"/>
    </location>
    <ligand>
        <name>AMP</name>
        <dbReference type="ChEBI" id="CHEBI:456215"/>
    </ligand>
</feature>
<reference evidence="10 11" key="1">
    <citation type="journal article" date="2024" name="bioRxiv">
        <title>A reference genome for Trichogramma kaykai: A tiny desert-dwelling parasitoid wasp with competing sex-ratio distorters.</title>
        <authorList>
            <person name="Culotta J."/>
            <person name="Lindsey A.R."/>
        </authorList>
    </citation>
    <scope>NUCLEOTIDE SEQUENCE [LARGE SCALE GENOMIC DNA]</scope>
    <source>
        <strain evidence="10 11">KSX58</strain>
    </source>
</reference>
<dbReference type="Gene3D" id="3.40.50.300">
    <property type="entry name" value="P-loop containing nucleotide triphosphate hydrolases"/>
    <property type="match status" value="1"/>
</dbReference>
<dbReference type="GO" id="GO:0006172">
    <property type="term" value="P:ADP biosynthetic process"/>
    <property type="evidence" value="ECO:0007669"/>
    <property type="project" value="UniProtKB-UniRule"/>
</dbReference>
<comment type="subcellular location">
    <subcellularLocation>
        <location evidence="1 7">Mitochondrion matrix</location>
    </subcellularLocation>
</comment>
<dbReference type="SUPFAM" id="SSF57774">
    <property type="entry name" value="Microbial and mitochondrial ADK, insert 'zinc finger' domain"/>
    <property type="match status" value="1"/>
</dbReference>
<keyword evidence="2 7" id="KW-0808">Transferase</keyword>
<evidence type="ECO:0000256" key="5">
    <source>
        <dbReference type="ARBA" id="ARBA00023128"/>
    </source>
</evidence>
<dbReference type="Pfam" id="PF05191">
    <property type="entry name" value="ADK_lid"/>
    <property type="match status" value="1"/>
</dbReference>